<dbReference type="InterPro" id="IPR003395">
    <property type="entry name" value="RecF/RecN/SMC_N"/>
</dbReference>
<dbReference type="NCBIfam" id="NF008121">
    <property type="entry name" value="PRK10869.1"/>
    <property type="match status" value="1"/>
</dbReference>
<evidence type="ECO:0000256" key="2">
    <source>
        <dbReference type="ARBA" id="ARBA00009441"/>
    </source>
</evidence>
<accession>A0AAW7X3Q6</accession>
<dbReference type="GO" id="GO:0006281">
    <property type="term" value="P:DNA repair"/>
    <property type="evidence" value="ECO:0007669"/>
    <property type="project" value="UniProtKB-KW"/>
</dbReference>
<evidence type="ECO:0000256" key="1">
    <source>
        <dbReference type="ARBA" id="ARBA00003618"/>
    </source>
</evidence>
<dbReference type="InterPro" id="IPR004604">
    <property type="entry name" value="DNA_recomb/repair_RecN"/>
</dbReference>
<comment type="caution">
    <text evidence="12">The sequence shown here is derived from an EMBL/GenBank/DDBJ whole genome shotgun (WGS) entry which is preliminary data.</text>
</comment>
<dbReference type="GO" id="GO:0009432">
    <property type="term" value="P:SOS response"/>
    <property type="evidence" value="ECO:0007669"/>
    <property type="project" value="UniProtKB-ARBA"/>
</dbReference>
<dbReference type="FunFam" id="3.40.50.300:FF:000319">
    <property type="entry name" value="DNA repair protein RecN"/>
    <property type="match status" value="1"/>
</dbReference>
<evidence type="ECO:0000256" key="5">
    <source>
        <dbReference type="ARBA" id="ARBA00022763"/>
    </source>
</evidence>
<dbReference type="PANTHER" id="PTHR11059">
    <property type="entry name" value="DNA REPAIR PROTEIN RECN"/>
    <property type="match status" value="1"/>
</dbReference>
<dbReference type="CDD" id="cd03241">
    <property type="entry name" value="ABC_RecN"/>
    <property type="match status" value="2"/>
</dbReference>
<evidence type="ECO:0000256" key="10">
    <source>
        <dbReference type="SAM" id="Coils"/>
    </source>
</evidence>
<evidence type="ECO:0000259" key="11">
    <source>
        <dbReference type="Pfam" id="PF02463"/>
    </source>
</evidence>
<evidence type="ECO:0000313" key="12">
    <source>
        <dbReference type="EMBL" id="MDO6422475.1"/>
    </source>
</evidence>
<sequence length="557" mass="61131">MLTHLHISDFTLVDTLDLELQPGLTTVTGETGAGKSITLDALALALGDRADADKVRPGAKKADIHASFCLKALPFARKQLEEQDLDQGDECILRRVVTSEGRSRAYINGHTVTLQQLRSFGESLIDIHSQHEHQSLLKTSTHRRLLDDFGGNENLVKQVKAAFNQWHTANQTLEQVRNNSEEINARFQLLRYQVEELDQLDLQEGELEALEEEQKTLANSEEIQQGCQQVSALCSDDEQGLSAALHQAIHILSKLPGKSKHLEEAESLFRSASIHVEEAQREIDHHTDSIEDDASRLPEVEARLTAIYDIARKHRIQPEELIALHQSLADELASLRSGDDQLEALEQEAAQAKAEFDTYAAKLSEKRAQAAKKLSTQVNKKLKQLAMENALFDISLPAATTKPNRHGNEEVEFLISTHPGQAPKALSKIASGGELSRISLAIQVVTAQTSTIPTMVFDEVDVGIGGPTGDIVGQLLRELGEKGQVICVTHLAQVASKAHQHLYVSKSVSKKDVKSDVSYLSQEQKVAELARMMGGDTASAQSLAHAKEMLEQAVPAS</sequence>
<dbReference type="NCBIfam" id="TIGR00634">
    <property type="entry name" value="recN"/>
    <property type="match status" value="1"/>
</dbReference>
<gene>
    <name evidence="12" type="primary">recN</name>
    <name evidence="12" type="ORF">Q4521_08320</name>
</gene>
<dbReference type="EMBL" id="JAUOPB010000005">
    <property type="protein sequence ID" value="MDO6422475.1"/>
    <property type="molecule type" value="Genomic_DNA"/>
</dbReference>
<reference evidence="12" key="1">
    <citation type="submission" date="2023-07" db="EMBL/GenBank/DDBJ databases">
        <title>Genome content predicts the carbon catabolic preferences of heterotrophic bacteria.</title>
        <authorList>
            <person name="Gralka M."/>
        </authorList>
    </citation>
    <scope>NUCLEOTIDE SEQUENCE</scope>
    <source>
        <strain evidence="12">I3M17_2</strain>
    </source>
</reference>
<name>A0AAW7X3Q6_9GAMM</name>
<dbReference type="FunFam" id="3.40.50.300:FF:000356">
    <property type="entry name" value="DNA repair protein RecN"/>
    <property type="match status" value="1"/>
</dbReference>
<dbReference type="RefSeq" id="WP_216063279.1">
    <property type="nucleotide sequence ID" value="NZ_JAHKPP010000009.1"/>
</dbReference>
<dbReference type="GO" id="GO:0006310">
    <property type="term" value="P:DNA recombination"/>
    <property type="evidence" value="ECO:0007669"/>
    <property type="project" value="InterPro"/>
</dbReference>
<keyword evidence="7 9" id="KW-0234">DNA repair</keyword>
<dbReference type="GO" id="GO:0043590">
    <property type="term" value="C:bacterial nucleoid"/>
    <property type="evidence" value="ECO:0007669"/>
    <property type="project" value="TreeGrafter"/>
</dbReference>
<dbReference type="GO" id="GO:0005524">
    <property type="term" value="F:ATP binding"/>
    <property type="evidence" value="ECO:0007669"/>
    <property type="project" value="UniProtKB-KW"/>
</dbReference>
<dbReference type="PANTHER" id="PTHR11059:SF0">
    <property type="entry name" value="DNA REPAIR PROTEIN RECN"/>
    <property type="match status" value="1"/>
</dbReference>
<dbReference type="Proteomes" id="UP001169760">
    <property type="component" value="Unassembled WGS sequence"/>
</dbReference>
<dbReference type="AlphaFoldDB" id="A0AAW7X3Q6"/>
<evidence type="ECO:0000256" key="9">
    <source>
        <dbReference type="PIRNR" id="PIRNR003128"/>
    </source>
</evidence>
<comment type="function">
    <text evidence="1 9">May be involved in recombinational repair of damaged DNA.</text>
</comment>
<organism evidence="12 13">
    <name type="scientific">Saccharophagus degradans</name>
    <dbReference type="NCBI Taxonomy" id="86304"/>
    <lineage>
        <taxon>Bacteria</taxon>
        <taxon>Pseudomonadati</taxon>
        <taxon>Pseudomonadota</taxon>
        <taxon>Gammaproteobacteria</taxon>
        <taxon>Cellvibrionales</taxon>
        <taxon>Cellvibrionaceae</taxon>
        <taxon>Saccharophagus</taxon>
    </lineage>
</organism>
<dbReference type="Pfam" id="PF02463">
    <property type="entry name" value="SMC_N"/>
    <property type="match status" value="1"/>
</dbReference>
<feature type="coiled-coil region" evidence="10">
    <location>
        <begin position="193"/>
        <end position="220"/>
    </location>
</feature>
<keyword evidence="6" id="KW-0067">ATP-binding</keyword>
<keyword evidence="10" id="KW-0175">Coiled coil</keyword>
<comment type="similarity">
    <text evidence="2 9">Belongs to the RecN family.</text>
</comment>
<evidence type="ECO:0000256" key="6">
    <source>
        <dbReference type="ARBA" id="ARBA00022840"/>
    </source>
</evidence>
<feature type="coiled-coil region" evidence="10">
    <location>
        <begin position="328"/>
        <end position="362"/>
    </location>
</feature>
<keyword evidence="4" id="KW-0547">Nucleotide-binding</keyword>
<evidence type="ECO:0000256" key="8">
    <source>
        <dbReference type="ARBA" id="ARBA00033408"/>
    </source>
</evidence>
<protein>
    <recommendedName>
        <fullName evidence="3 9">DNA repair protein RecN</fullName>
    </recommendedName>
    <alternativeName>
        <fullName evidence="8 9">Recombination protein N</fullName>
    </alternativeName>
</protein>
<keyword evidence="5 9" id="KW-0227">DNA damage</keyword>
<dbReference type="PIRSF" id="PIRSF003128">
    <property type="entry name" value="RecN"/>
    <property type="match status" value="1"/>
</dbReference>
<evidence type="ECO:0000256" key="3">
    <source>
        <dbReference type="ARBA" id="ARBA00021315"/>
    </source>
</evidence>
<evidence type="ECO:0000256" key="4">
    <source>
        <dbReference type="ARBA" id="ARBA00022741"/>
    </source>
</evidence>
<evidence type="ECO:0000313" key="13">
    <source>
        <dbReference type="Proteomes" id="UP001169760"/>
    </source>
</evidence>
<feature type="domain" description="RecF/RecN/SMC N-terminal" evidence="11">
    <location>
        <begin position="2"/>
        <end position="506"/>
    </location>
</feature>
<proteinExistence type="inferred from homology"/>
<evidence type="ECO:0000256" key="7">
    <source>
        <dbReference type="ARBA" id="ARBA00023204"/>
    </source>
</evidence>